<dbReference type="AlphaFoldDB" id="A0AAX4KUQ9"/>
<dbReference type="EMBL" id="CP144090">
    <property type="protein sequence ID" value="WWD09577.1"/>
    <property type="molecule type" value="Genomic_DNA"/>
</dbReference>
<name>A0AAX4KUQ9_9TREE</name>
<feature type="compositionally biased region" description="Polar residues" evidence="2">
    <location>
        <begin position="252"/>
        <end position="267"/>
    </location>
</feature>
<evidence type="ECO:0000256" key="2">
    <source>
        <dbReference type="SAM" id="MobiDB-lite"/>
    </source>
</evidence>
<dbReference type="GeneID" id="91106506"/>
<evidence type="ECO:0000256" key="1">
    <source>
        <dbReference type="SAM" id="Coils"/>
    </source>
</evidence>
<dbReference type="KEGG" id="ker:91106506"/>
<keyword evidence="4" id="KW-1185">Reference proteome</keyword>
<organism evidence="3 4">
    <name type="scientific">Kwoniella europaea PYCC6329</name>
    <dbReference type="NCBI Taxonomy" id="1423913"/>
    <lineage>
        <taxon>Eukaryota</taxon>
        <taxon>Fungi</taxon>
        <taxon>Dikarya</taxon>
        <taxon>Basidiomycota</taxon>
        <taxon>Agaricomycotina</taxon>
        <taxon>Tremellomycetes</taxon>
        <taxon>Tremellales</taxon>
        <taxon>Cryptococcaceae</taxon>
        <taxon>Kwoniella</taxon>
    </lineage>
</organism>
<dbReference type="RefSeq" id="XP_066087544.1">
    <property type="nucleotide sequence ID" value="XM_066231447.1"/>
</dbReference>
<evidence type="ECO:0000313" key="3">
    <source>
        <dbReference type="EMBL" id="WWD09577.1"/>
    </source>
</evidence>
<reference evidence="3 4" key="1">
    <citation type="submission" date="2024-01" db="EMBL/GenBank/DDBJ databases">
        <title>Comparative genomics of Cryptococcus and Kwoniella reveals pathogenesis evolution and contrasting modes of karyotype evolution via chromosome fusion or intercentromeric recombination.</title>
        <authorList>
            <person name="Coelho M.A."/>
            <person name="David-Palma M."/>
            <person name="Shea T."/>
            <person name="Bowers K."/>
            <person name="McGinley-Smith S."/>
            <person name="Mohammad A.W."/>
            <person name="Gnirke A."/>
            <person name="Yurkov A.M."/>
            <person name="Nowrousian M."/>
            <person name="Sun S."/>
            <person name="Cuomo C.A."/>
            <person name="Heitman J."/>
        </authorList>
    </citation>
    <scope>NUCLEOTIDE SEQUENCE [LARGE SCALE GENOMIC DNA]</scope>
    <source>
        <strain evidence="3 4">PYCC6329</strain>
    </source>
</reference>
<proteinExistence type="predicted"/>
<feature type="compositionally biased region" description="Acidic residues" evidence="2">
    <location>
        <begin position="49"/>
        <end position="70"/>
    </location>
</feature>
<protein>
    <submittedName>
        <fullName evidence="3">Uncharacterized protein</fullName>
    </submittedName>
</protein>
<feature type="coiled-coil region" evidence="1">
    <location>
        <begin position="84"/>
        <end position="125"/>
    </location>
</feature>
<evidence type="ECO:0000313" key="4">
    <source>
        <dbReference type="Proteomes" id="UP001358614"/>
    </source>
</evidence>
<feature type="region of interest" description="Disordered" evidence="2">
    <location>
        <begin position="1"/>
        <end position="21"/>
    </location>
</feature>
<keyword evidence="1" id="KW-0175">Coiled coil</keyword>
<gene>
    <name evidence="3" type="ORF">V865_007705</name>
</gene>
<accession>A0AAX4KUQ9</accession>
<sequence length="294" mass="32948">MTSKFGYTYADLPSADPQDGSIEASAFKALKVGEMEKIQEQNSCTDETSKDDDLDSDAEMNLEVDQDEQDSEKHPNNTLLRGELTSIKKRLVDLIKSKKQLEANLKNLKNEYEDELTRVRSENIDGGVITLLALRLIDLPCSSRGNEMMEIAAALLDEVDRATSGDMQVNLNEGIEEGYRREMRVRWNEEREKRLFNLEGIVEVLGARVQVLEEQAKIREGYEMNMGNGKGEEAGDSLISRFEFGDGDETSMDNNSTIGEGQSSDTGGSQGRRLKETKKNCMALNEKVDELEQT</sequence>
<feature type="region of interest" description="Disordered" evidence="2">
    <location>
        <begin position="37"/>
        <end position="77"/>
    </location>
</feature>
<feature type="region of interest" description="Disordered" evidence="2">
    <location>
        <begin position="242"/>
        <end position="294"/>
    </location>
</feature>
<dbReference type="Proteomes" id="UP001358614">
    <property type="component" value="Chromosome 2"/>
</dbReference>